<keyword evidence="1" id="KW-0472">Membrane</keyword>
<dbReference type="EMBL" id="LFWA01000010">
    <property type="protein sequence ID" value="KTW29060.1"/>
    <property type="molecule type" value="Genomic_DNA"/>
</dbReference>
<keyword evidence="1" id="KW-1133">Transmembrane helix</keyword>
<feature type="transmembrane region" description="Helical" evidence="1">
    <location>
        <begin position="6"/>
        <end position="32"/>
    </location>
</feature>
<protein>
    <submittedName>
        <fullName evidence="2">Uncharacterized protein</fullName>
    </submittedName>
</protein>
<dbReference type="GeneID" id="28940852"/>
<gene>
    <name evidence="2" type="ORF">T551_02334</name>
</gene>
<dbReference type="VEuPathDB" id="FungiDB:T551_02334"/>
<evidence type="ECO:0000256" key="1">
    <source>
        <dbReference type="SAM" id="Phobius"/>
    </source>
</evidence>
<keyword evidence="3" id="KW-1185">Reference proteome</keyword>
<accession>A0A0W4ZL06</accession>
<proteinExistence type="predicted"/>
<dbReference type="RefSeq" id="XP_018229169.1">
    <property type="nucleotide sequence ID" value="XM_018374597.1"/>
</dbReference>
<dbReference type="Proteomes" id="UP000053447">
    <property type="component" value="Unassembled WGS sequence"/>
</dbReference>
<sequence length="83" mass="10179">MNKKWIIFYILILFLILIVSNIIILWILSFIYNDRISIDTKKIRTIDITYYFRKNVPQNIYILSILEFLIYINKEFLNKPIFS</sequence>
<name>A0A0W4ZL06_PNEJ7</name>
<organism evidence="2 3">
    <name type="scientific">Pneumocystis jirovecii (strain RU7)</name>
    <name type="common">Human pneumocystis pneumonia agent</name>
    <dbReference type="NCBI Taxonomy" id="1408657"/>
    <lineage>
        <taxon>Eukaryota</taxon>
        <taxon>Fungi</taxon>
        <taxon>Dikarya</taxon>
        <taxon>Ascomycota</taxon>
        <taxon>Taphrinomycotina</taxon>
        <taxon>Pneumocystomycetes</taxon>
        <taxon>Pneumocystaceae</taxon>
        <taxon>Pneumocystis</taxon>
    </lineage>
</organism>
<reference evidence="3" key="1">
    <citation type="journal article" date="2016" name="Nat. Commun.">
        <title>Genome analysis of three Pneumocystis species reveals adaptation mechanisms to life exclusively in mammalian hosts.</title>
        <authorList>
            <person name="Ma L."/>
            <person name="Chen Z."/>
            <person name="Huang D.W."/>
            <person name="Kutty G."/>
            <person name="Ishihara M."/>
            <person name="Wang H."/>
            <person name="Abouelleil A."/>
            <person name="Bishop L."/>
            <person name="Davey E."/>
            <person name="Deng R."/>
            <person name="Deng X."/>
            <person name="Fan L."/>
            <person name="Fantoni G."/>
            <person name="Fitzgerald M."/>
            <person name="Gogineni E."/>
            <person name="Goldberg J.M."/>
            <person name="Handley G."/>
            <person name="Hu X."/>
            <person name="Huber C."/>
            <person name="Jiao X."/>
            <person name="Jones K."/>
            <person name="Levin J.Z."/>
            <person name="Liu Y."/>
            <person name="Macdonald P."/>
            <person name="Melnikov A."/>
            <person name="Raley C."/>
            <person name="Sassi M."/>
            <person name="Sherman B.T."/>
            <person name="Song X."/>
            <person name="Sykes S."/>
            <person name="Tran B."/>
            <person name="Walsh L."/>
            <person name="Xia Y."/>
            <person name="Yang J."/>
            <person name="Young S."/>
            <person name="Zeng Q."/>
            <person name="Zheng X."/>
            <person name="Stephens R."/>
            <person name="Nusbaum C."/>
            <person name="Birren B.W."/>
            <person name="Azadi P."/>
            <person name="Lempicki R.A."/>
            <person name="Cuomo C.A."/>
            <person name="Kovacs J.A."/>
        </authorList>
    </citation>
    <scope>NUCLEOTIDE SEQUENCE [LARGE SCALE GENOMIC DNA]</scope>
    <source>
        <strain evidence="3">RU7</strain>
    </source>
</reference>
<dbReference type="AlphaFoldDB" id="A0A0W4ZL06"/>
<evidence type="ECO:0000313" key="3">
    <source>
        <dbReference type="Proteomes" id="UP000053447"/>
    </source>
</evidence>
<keyword evidence="1" id="KW-0812">Transmembrane</keyword>
<comment type="caution">
    <text evidence="2">The sequence shown here is derived from an EMBL/GenBank/DDBJ whole genome shotgun (WGS) entry which is preliminary data.</text>
</comment>
<evidence type="ECO:0000313" key="2">
    <source>
        <dbReference type="EMBL" id="KTW29060.1"/>
    </source>
</evidence>